<evidence type="ECO:0000313" key="2">
    <source>
        <dbReference type="EMBL" id="SVE24839.1"/>
    </source>
</evidence>
<keyword evidence="1" id="KW-0472">Membrane</keyword>
<name>A0A383BYD5_9ZZZZ</name>
<sequence length="52" mass="5172">MIRFIVGFCAIVAAVGAAEGSVGLAAAILLATGGHILTLWGVNGMIENGDMV</sequence>
<keyword evidence="1" id="KW-0812">Transmembrane</keyword>
<organism evidence="2">
    <name type="scientific">marine metagenome</name>
    <dbReference type="NCBI Taxonomy" id="408172"/>
    <lineage>
        <taxon>unclassified sequences</taxon>
        <taxon>metagenomes</taxon>
        <taxon>ecological metagenomes</taxon>
    </lineage>
</organism>
<reference evidence="2" key="1">
    <citation type="submission" date="2018-05" db="EMBL/GenBank/DDBJ databases">
        <authorList>
            <person name="Lanie J.A."/>
            <person name="Ng W.-L."/>
            <person name="Kazmierczak K.M."/>
            <person name="Andrzejewski T.M."/>
            <person name="Davidsen T.M."/>
            <person name="Wayne K.J."/>
            <person name="Tettelin H."/>
            <person name="Glass J.I."/>
            <person name="Rusch D."/>
            <person name="Podicherti R."/>
            <person name="Tsui H.-C.T."/>
            <person name="Winkler M.E."/>
        </authorList>
    </citation>
    <scope>NUCLEOTIDE SEQUENCE</scope>
</reference>
<proteinExistence type="predicted"/>
<dbReference type="EMBL" id="UINC01204214">
    <property type="protein sequence ID" value="SVE24839.1"/>
    <property type="molecule type" value="Genomic_DNA"/>
</dbReference>
<accession>A0A383BYD5</accession>
<protein>
    <submittedName>
        <fullName evidence="2">Uncharacterized protein</fullName>
    </submittedName>
</protein>
<dbReference type="AlphaFoldDB" id="A0A383BYD5"/>
<keyword evidence="1" id="KW-1133">Transmembrane helix</keyword>
<feature type="transmembrane region" description="Helical" evidence="1">
    <location>
        <begin position="27"/>
        <end position="46"/>
    </location>
</feature>
<evidence type="ECO:0000256" key="1">
    <source>
        <dbReference type="SAM" id="Phobius"/>
    </source>
</evidence>
<gene>
    <name evidence="2" type="ORF">METZ01_LOCUS477693</name>
</gene>